<keyword evidence="2" id="KW-1185">Reference proteome</keyword>
<dbReference type="GeneID" id="54552108"/>
<evidence type="ECO:0000313" key="2">
    <source>
        <dbReference type="Proteomes" id="UP000800097"/>
    </source>
</evidence>
<gene>
    <name evidence="1" type="ORF">EI97DRAFT_435727</name>
</gene>
<dbReference type="InterPro" id="IPR052635">
    <property type="entry name" value="Sec_Metab_Biosynth_Reg"/>
</dbReference>
<organism evidence="1 2">
    <name type="scientific">Westerdykella ornata</name>
    <dbReference type="NCBI Taxonomy" id="318751"/>
    <lineage>
        <taxon>Eukaryota</taxon>
        <taxon>Fungi</taxon>
        <taxon>Dikarya</taxon>
        <taxon>Ascomycota</taxon>
        <taxon>Pezizomycotina</taxon>
        <taxon>Dothideomycetes</taxon>
        <taxon>Pleosporomycetidae</taxon>
        <taxon>Pleosporales</taxon>
        <taxon>Sporormiaceae</taxon>
        <taxon>Westerdykella</taxon>
    </lineage>
</organism>
<dbReference type="PANTHER" id="PTHR39607">
    <property type="entry name" value="XANTHOCILLIN BIOSYNTHESIS CLUSTER TRANSCRIPTION FACTOR XANC-RELATED"/>
    <property type="match status" value="1"/>
</dbReference>
<dbReference type="Proteomes" id="UP000800097">
    <property type="component" value="Unassembled WGS sequence"/>
</dbReference>
<accession>A0A6A6JBZ7</accession>
<dbReference type="AlphaFoldDB" id="A0A6A6JBZ7"/>
<reference evidence="1" key="1">
    <citation type="journal article" date="2020" name="Stud. Mycol.">
        <title>101 Dothideomycetes genomes: a test case for predicting lifestyles and emergence of pathogens.</title>
        <authorList>
            <person name="Haridas S."/>
            <person name="Albert R."/>
            <person name="Binder M."/>
            <person name="Bloem J."/>
            <person name="Labutti K."/>
            <person name="Salamov A."/>
            <person name="Andreopoulos B."/>
            <person name="Baker S."/>
            <person name="Barry K."/>
            <person name="Bills G."/>
            <person name="Bluhm B."/>
            <person name="Cannon C."/>
            <person name="Castanera R."/>
            <person name="Culley D."/>
            <person name="Daum C."/>
            <person name="Ezra D."/>
            <person name="Gonzalez J."/>
            <person name="Henrissat B."/>
            <person name="Kuo A."/>
            <person name="Liang C."/>
            <person name="Lipzen A."/>
            <person name="Lutzoni F."/>
            <person name="Magnuson J."/>
            <person name="Mondo S."/>
            <person name="Nolan M."/>
            <person name="Ohm R."/>
            <person name="Pangilinan J."/>
            <person name="Park H.-J."/>
            <person name="Ramirez L."/>
            <person name="Alfaro M."/>
            <person name="Sun H."/>
            <person name="Tritt A."/>
            <person name="Yoshinaga Y."/>
            <person name="Zwiers L.-H."/>
            <person name="Turgeon B."/>
            <person name="Goodwin S."/>
            <person name="Spatafora J."/>
            <person name="Crous P."/>
            <person name="Grigoriev I."/>
        </authorList>
    </citation>
    <scope>NUCLEOTIDE SEQUENCE</scope>
    <source>
        <strain evidence="1">CBS 379.55</strain>
    </source>
</reference>
<name>A0A6A6JBZ7_WESOR</name>
<dbReference type="RefSeq" id="XP_033651344.1">
    <property type="nucleotide sequence ID" value="XM_033798933.1"/>
</dbReference>
<proteinExistence type="predicted"/>
<protein>
    <submittedName>
        <fullName evidence="1">Uncharacterized protein</fullName>
    </submittedName>
</protein>
<dbReference type="PANTHER" id="PTHR39607:SF1">
    <property type="entry name" value="B-ZIP TRANSCRIPTION FACTOR (EUROFUNG)"/>
    <property type="match status" value="1"/>
</dbReference>
<evidence type="ECO:0000313" key="1">
    <source>
        <dbReference type="EMBL" id="KAF2273805.1"/>
    </source>
</evidence>
<dbReference type="EMBL" id="ML986507">
    <property type="protein sequence ID" value="KAF2273805.1"/>
    <property type="molecule type" value="Genomic_DNA"/>
</dbReference>
<sequence>MFLHTLPPPTCLVLPRSAQIGAKILTLLVTISVTESALQMQSASQYPFPQYANPDEDWTKISDFEERRRIQSRIAQRKYRKRPLFNWVFEQNTT</sequence>